<dbReference type="PIRSF" id="PIRSF006232">
    <property type="entry name" value="Pirin"/>
    <property type="match status" value="1"/>
</dbReference>
<dbReference type="PANTHER" id="PTHR13903">
    <property type="entry name" value="PIRIN-RELATED"/>
    <property type="match status" value="1"/>
</dbReference>
<feature type="binding site" evidence="2">
    <location>
        <position position="62"/>
    </location>
    <ligand>
        <name>Fe cation</name>
        <dbReference type="ChEBI" id="CHEBI:24875"/>
    </ligand>
</feature>
<protein>
    <submittedName>
        <fullName evidence="6">Pirin family protein</fullName>
    </submittedName>
</protein>
<evidence type="ECO:0000313" key="6">
    <source>
        <dbReference type="EMBL" id="REA59525.1"/>
    </source>
</evidence>
<feature type="domain" description="Pirin C-terminal" evidence="5">
    <location>
        <begin position="166"/>
        <end position="269"/>
    </location>
</feature>
<dbReference type="PANTHER" id="PTHR13903:SF8">
    <property type="entry name" value="PIRIN"/>
    <property type="match status" value="1"/>
</dbReference>
<dbReference type="Pfam" id="PF02678">
    <property type="entry name" value="Pirin"/>
    <property type="match status" value="1"/>
</dbReference>
<dbReference type="EMBL" id="QNUL01000015">
    <property type="protein sequence ID" value="REA59525.1"/>
    <property type="molecule type" value="Genomic_DNA"/>
</dbReference>
<dbReference type="CDD" id="cd02247">
    <property type="entry name" value="cupin_pirin_C"/>
    <property type="match status" value="1"/>
</dbReference>
<feature type="binding site" evidence="2">
    <location>
        <position position="60"/>
    </location>
    <ligand>
        <name>Fe cation</name>
        <dbReference type="ChEBI" id="CHEBI:24875"/>
    </ligand>
</feature>
<name>A0A3D8Y8H5_9BACT</name>
<evidence type="ECO:0000313" key="7">
    <source>
        <dbReference type="Proteomes" id="UP000256373"/>
    </source>
</evidence>
<dbReference type="RefSeq" id="WP_115832298.1">
    <property type="nucleotide sequence ID" value="NZ_QNUL01000015.1"/>
</dbReference>
<proteinExistence type="inferred from homology"/>
<reference evidence="6 7" key="1">
    <citation type="submission" date="2018-07" db="EMBL/GenBank/DDBJ databases">
        <title>Dyadobacter roseus sp. nov., isolated from rose rhizosphere soil.</title>
        <authorList>
            <person name="Chen L."/>
        </authorList>
    </citation>
    <scope>NUCLEOTIDE SEQUENCE [LARGE SCALE GENOMIC DNA]</scope>
    <source>
        <strain evidence="6 7">RS19</strain>
    </source>
</reference>
<evidence type="ECO:0000259" key="4">
    <source>
        <dbReference type="Pfam" id="PF02678"/>
    </source>
</evidence>
<keyword evidence="2" id="KW-0479">Metal-binding</keyword>
<evidence type="ECO:0000256" key="2">
    <source>
        <dbReference type="PIRSR" id="PIRSR006232-1"/>
    </source>
</evidence>
<accession>A0A3D8Y8H5</accession>
<feature type="domain" description="Pirin N-terminal" evidence="4">
    <location>
        <begin position="35"/>
        <end position="112"/>
    </location>
</feature>
<evidence type="ECO:0000256" key="3">
    <source>
        <dbReference type="RuleBase" id="RU003457"/>
    </source>
</evidence>
<comment type="cofactor">
    <cofactor evidence="2">
        <name>Fe cation</name>
        <dbReference type="ChEBI" id="CHEBI:24875"/>
    </cofactor>
    <text evidence="2">Binds 1 Fe cation per subunit.</text>
</comment>
<feature type="binding site" evidence="2">
    <location>
        <position position="95"/>
    </location>
    <ligand>
        <name>Fe cation</name>
        <dbReference type="ChEBI" id="CHEBI:24875"/>
    </ligand>
</feature>
<dbReference type="SUPFAM" id="SSF51182">
    <property type="entry name" value="RmlC-like cupins"/>
    <property type="match status" value="1"/>
</dbReference>
<feature type="binding site" evidence="2">
    <location>
        <position position="97"/>
    </location>
    <ligand>
        <name>Fe cation</name>
        <dbReference type="ChEBI" id="CHEBI:24875"/>
    </ligand>
</feature>
<dbReference type="OrthoDB" id="321327at2"/>
<evidence type="ECO:0000256" key="1">
    <source>
        <dbReference type="ARBA" id="ARBA00008416"/>
    </source>
</evidence>
<dbReference type="InterPro" id="IPR008778">
    <property type="entry name" value="Pirin_C_dom"/>
</dbReference>
<evidence type="ECO:0000259" key="5">
    <source>
        <dbReference type="Pfam" id="PF05726"/>
    </source>
</evidence>
<sequence length="288" mass="31732">MKTRKIDQILHNPAHPGFLGKGHIATAVIGGRSFDQNDPFILLMDDQVDLPGGEPAGGPHPHAGFETVTLILEGNGMGWETGSLEVMTAGSGIVHTEEITAETKVRILQLWLILPPEKRWAQPFWQELLLENVPTVKHDDMEIRVYSGSSQGLTSPLQNQTPFTLVDFQLNKNTSAKQELPAGYNGFVYVTNGSVVIGDQLITEGQTAWLEEPSDNELTEVSFKTGDHSARFILYAGKPQNAPIVSHGPFIGDTQEDIARLYQAYRRGALPHLNTLPDSQKLRHQLVV</sequence>
<dbReference type="InterPro" id="IPR014710">
    <property type="entry name" value="RmlC-like_jellyroll"/>
</dbReference>
<dbReference type="Pfam" id="PF05726">
    <property type="entry name" value="Pirin_C"/>
    <property type="match status" value="1"/>
</dbReference>
<keyword evidence="7" id="KW-1185">Reference proteome</keyword>
<dbReference type="Proteomes" id="UP000256373">
    <property type="component" value="Unassembled WGS sequence"/>
</dbReference>
<comment type="caution">
    <text evidence="6">The sequence shown here is derived from an EMBL/GenBank/DDBJ whole genome shotgun (WGS) entry which is preliminary data.</text>
</comment>
<dbReference type="InterPro" id="IPR011051">
    <property type="entry name" value="RmlC_Cupin_sf"/>
</dbReference>
<dbReference type="GO" id="GO:0046872">
    <property type="term" value="F:metal ion binding"/>
    <property type="evidence" value="ECO:0007669"/>
    <property type="project" value="UniProtKB-KW"/>
</dbReference>
<organism evidence="6 7">
    <name type="scientific">Dyadobacter luteus</name>
    <dbReference type="NCBI Taxonomy" id="2259619"/>
    <lineage>
        <taxon>Bacteria</taxon>
        <taxon>Pseudomonadati</taxon>
        <taxon>Bacteroidota</taxon>
        <taxon>Cytophagia</taxon>
        <taxon>Cytophagales</taxon>
        <taxon>Spirosomataceae</taxon>
        <taxon>Dyadobacter</taxon>
    </lineage>
</organism>
<dbReference type="InterPro" id="IPR012093">
    <property type="entry name" value="Pirin"/>
</dbReference>
<gene>
    <name evidence="6" type="ORF">DSL64_17930</name>
</gene>
<keyword evidence="2" id="KW-0408">Iron</keyword>
<dbReference type="InterPro" id="IPR003829">
    <property type="entry name" value="Pirin_N_dom"/>
</dbReference>
<comment type="similarity">
    <text evidence="1 3">Belongs to the pirin family.</text>
</comment>
<dbReference type="Gene3D" id="2.60.120.10">
    <property type="entry name" value="Jelly Rolls"/>
    <property type="match status" value="2"/>
</dbReference>
<dbReference type="AlphaFoldDB" id="A0A3D8Y8H5"/>